<keyword evidence="8 11" id="KW-0256">Endoplasmic reticulum</keyword>
<evidence type="ECO:0000256" key="2">
    <source>
        <dbReference type="ARBA" id="ARBA00004115"/>
    </source>
</evidence>
<comment type="caution">
    <text evidence="12">The sequence shown here is derived from an EMBL/GenBank/DDBJ whole genome shotgun (WGS) entry which is preliminary data.</text>
</comment>
<feature type="transmembrane region" description="Helical" evidence="11">
    <location>
        <begin position="427"/>
        <end position="446"/>
    </location>
</feature>
<organism evidence="12 13">
    <name type="scientific">Aphidius gifuensis</name>
    <name type="common">Parasitoid wasp</name>
    <dbReference type="NCBI Taxonomy" id="684658"/>
    <lineage>
        <taxon>Eukaryota</taxon>
        <taxon>Metazoa</taxon>
        <taxon>Ecdysozoa</taxon>
        <taxon>Arthropoda</taxon>
        <taxon>Hexapoda</taxon>
        <taxon>Insecta</taxon>
        <taxon>Pterygota</taxon>
        <taxon>Neoptera</taxon>
        <taxon>Endopterygota</taxon>
        <taxon>Hymenoptera</taxon>
        <taxon>Apocrita</taxon>
        <taxon>Ichneumonoidea</taxon>
        <taxon>Braconidae</taxon>
        <taxon>Aphidiinae</taxon>
        <taxon>Aphidius</taxon>
    </lineage>
</organism>
<reference evidence="12 13" key="1">
    <citation type="submission" date="2020-08" db="EMBL/GenBank/DDBJ databases">
        <title>Aphidius gifuensis genome sequencing and assembly.</title>
        <authorList>
            <person name="Du Z."/>
        </authorList>
    </citation>
    <scope>NUCLEOTIDE SEQUENCE [LARGE SCALE GENOMIC DNA]</scope>
    <source>
        <strain evidence="12">YNYX2018</strain>
        <tissue evidence="12">Adults</tissue>
    </source>
</reference>
<dbReference type="UniPathway" id="UPA00378"/>
<accession>A0A834XQC9</accession>
<evidence type="ECO:0000313" key="12">
    <source>
        <dbReference type="EMBL" id="KAF7990971.1"/>
    </source>
</evidence>
<keyword evidence="9 11" id="KW-1133">Transmembrane helix</keyword>
<evidence type="ECO:0000256" key="9">
    <source>
        <dbReference type="ARBA" id="ARBA00022989"/>
    </source>
</evidence>
<dbReference type="Pfam" id="PF04597">
    <property type="entry name" value="Ribophorin_I"/>
    <property type="match status" value="1"/>
</dbReference>
<keyword evidence="13" id="KW-1185">Reference proteome</keyword>
<evidence type="ECO:0000256" key="8">
    <source>
        <dbReference type="ARBA" id="ARBA00022824"/>
    </source>
</evidence>
<feature type="chain" id="PRO_5033100890" description="Dolichyl-diphosphooligosaccharide--protein glycosyltransferase subunit 1" evidence="11">
    <location>
        <begin position="17"/>
        <end position="469"/>
    </location>
</feature>
<comment type="similarity">
    <text evidence="4 11">Belongs to the OST1 family.</text>
</comment>
<sequence>MIIVFLAIISINYISAAENNQKNDVVFDKVDRTIDLSSQIAKTTIKLQITNPGKSSINDFIFTIDKLKQKNLSFIKASLSGTKKTKLDVVEVENNNEKSYKIIFKKPLEAGGMTKIEIETSSTHEMVPFPKEITQREKQLVKFTDNVYLYTPYVVKKQTTKVLLATKNIRSYSKIKSHSLKESTVTYDIVDATNGFSKEEFTVHFENNNKFLTVTRLERLIEVSHWGNIAVEETIELLHTGALLKGSFSRYEYSMQHGSGQSSVQNFDTILPAAASDVYYRDDIGNISTSNTRVKRNSVDVNLRPRFPLFGGWKTKYTLGYNVPSYEYLYHENDEYVLNMRLVDHVFDNMVIDELVVKIILPEGSKNFKLSTPYDVVQLPDTLHYSYLDTAGRPVISMTKTNLVESHIQNFKLKYNFPKMMMFQEPLLVVAAFYLMFLLVVVYVRLDFSIDKKEDKHVEEKKTVGKKNE</sequence>
<dbReference type="PANTHER" id="PTHR21049">
    <property type="entry name" value="RIBOPHORIN I"/>
    <property type="match status" value="1"/>
</dbReference>
<dbReference type="EMBL" id="JACMRX010000004">
    <property type="protein sequence ID" value="KAF7990971.1"/>
    <property type="molecule type" value="Genomic_DNA"/>
</dbReference>
<comment type="subunit">
    <text evidence="11">Component of the oligosaccharyltransferase (OST) complex.</text>
</comment>
<feature type="signal peptide" evidence="11">
    <location>
        <begin position="1"/>
        <end position="16"/>
    </location>
</feature>
<evidence type="ECO:0000256" key="10">
    <source>
        <dbReference type="ARBA" id="ARBA00023136"/>
    </source>
</evidence>
<comment type="subcellular location">
    <subcellularLocation>
        <location evidence="2 11">Endoplasmic reticulum membrane</location>
        <topology evidence="2 11">Single-pass type I membrane protein</topology>
    </subcellularLocation>
</comment>
<comment type="pathway">
    <text evidence="3 11">Protein modification; protein glycosylation.</text>
</comment>
<dbReference type="InterPro" id="IPR007676">
    <property type="entry name" value="Ribophorin_I"/>
</dbReference>
<dbReference type="OrthoDB" id="310030at2759"/>
<dbReference type="AlphaFoldDB" id="A0A834XQC9"/>
<comment type="function">
    <text evidence="1 11">Subunit of the oligosaccharyl transferase (OST) complex that catalyzes the initial transfer of a defined glycan (Glc(3)Man(9)GlcNAc(2) in eukaryotes) from the lipid carrier dolichol-pyrophosphate to an asparagine residue within an Asn-X-Ser/Thr consensus motif in nascent polypeptide chains, the first step in protein N-glycosylation. N-glycosylation occurs cotranslationally and the complex associates with the Sec61 complex at the channel-forming translocon complex that mediates protein translocation across the endoplasmic reticulum (ER). All subunits are required for a maximal enzyme activity.</text>
</comment>
<evidence type="ECO:0000256" key="3">
    <source>
        <dbReference type="ARBA" id="ARBA00004922"/>
    </source>
</evidence>
<keyword evidence="10 11" id="KW-0472">Membrane</keyword>
<protein>
    <recommendedName>
        <fullName evidence="5 11">Dolichyl-diphosphooligosaccharide--protein glycosyltransferase subunit 1</fullName>
    </recommendedName>
</protein>
<keyword evidence="7 11" id="KW-0732">Signal</keyword>
<dbReference type="Proteomes" id="UP000639338">
    <property type="component" value="Unassembled WGS sequence"/>
</dbReference>
<evidence type="ECO:0000256" key="5">
    <source>
        <dbReference type="ARBA" id="ARBA00017611"/>
    </source>
</evidence>
<evidence type="ECO:0000313" key="13">
    <source>
        <dbReference type="Proteomes" id="UP000639338"/>
    </source>
</evidence>
<evidence type="ECO:0000256" key="4">
    <source>
        <dbReference type="ARBA" id="ARBA00008905"/>
    </source>
</evidence>
<evidence type="ECO:0000256" key="6">
    <source>
        <dbReference type="ARBA" id="ARBA00022692"/>
    </source>
</evidence>
<keyword evidence="6 11" id="KW-0812">Transmembrane</keyword>
<proteinExistence type="inferred from homology"/>
<dbReference type="PANTHER" id="PTHR21049:SF0">
    <property type="entry name" value="DOLICHYL-DIPHOSPHOOLIGOSACCHARIDE--PROTEIN GLYCOSYLTRANSFERASE SUBUNIT 1"/>
    <property type="match status" value="1"/>
</dbReference>
<name>A0A834XQC9_APHGI</name>
<dbReference type="GO" id="GO:0008250">
    <property type="term" value="C:oligosaccharyltransferase complex"/>
    <property type="evidence" value="ECO:0007669"/>
    <property type="project" value="UniProtKB-UniRule"/>
</dbReference>
<evidence type="ECO:0000256" key="1">
    <source>
        <dbReference type="ARBA" id="ARBA00002791"/>
    </source>
</evidence>
<evidence type="ECO:0000256" key="7">
    <source>
        <dbReference type="ARBA" id="ARBA00022729"/>
    </source>
</evidence>
<dbReference type="GO" id="GO:0018279">
    <property type="term" value="P:protein N-linked glycosylation via asparagine"/>
    <property type="evidence" value="ECO:0007669"/>
    <property type="project" value="TreeGrafter"/>
</dbReference>
<evidence type="ECO:0000256" key="11">
    <source>
        <dbReference type="RuleBase" id="RU361143"/>
    </source>
</evidence>
<gene>
    <name evidence="12" type="ORF">HCN44_000776</name>
</gene>